<dbReference type="GO" id="GO:0005654">
    <property type="term" value="C:nucleoplasm"/>
    <property type="evidence" value="ECO:0007669"/>
    <property type="project" value="UniProtKB-ARBA"/>
</dbReference>
<proteinExistence type="inferred from homology"/>
<keyword evidence="2" id="KW-0690">Ribosome biogenesis</keyword>
<evidence type="ECO:0000256" key="10">
    <source>
        <dbReference type="ARBA" id="ARBA00061391"/>
    </source>
</evidence>
<dbReference type="GO" id="GO:0000479">
    <property type="term" value="P:endonucleolytic cleavage of tricistronic rRNA transcript (SSU-rRNA, 5.8S rRNA, LSU-rRNA)"/>
    <property type="evidence" value="ECO:0007669"/>
    <property type="project" value="TreeGrafter"/>
</dbReference>
<evidence type="ECO:0000256" key="11">
    <source>
        <dbReference type="SAM" id="Coils"/>
    </source>
</evidence>
<keyword evidence="5" id="KW-0378">Hydrolase</keyword>
<evidence type="ECO:0000256" key="5">
    <source>
        <dbReference type="ARBA" id="ARBA00022801"/>
    </source>
</evidence>
<evidence type="ECO:0000256" key="4">
    <source>
        <dbReference type="ARBA" id="ARBA00022741"/>
    </source>
</evidence>
<dbReference type="Pfam" id="PF08142">
    <property type="entry name" value="AARP2CN"/>
    <property type="match status" value="1"/>
</dbReference>
<organism evidence="14 15">
    <name type="scientific">Octopus sinensis</name>
    <name type="common">East Asian common octopus</name>
    <dbReference type="NCBI Taxonomy" id="2607531"/>
    <lineage>
        <taxon>Eukaryota</taxon>
        <taxon>Metazoa</taxon>
        <taxon>Spiralia</taxon>
        <taxon>Lophotrochozoa</taxon>
        <taxon>Mollusca</taxon>
        <taxon>Cephalopoda</taxon>
        <taxon>Coleoidea</taxon>
        <taxon>Octopodiformes</taxon>
        <taxon>Octopoda</taxon>
        <taxon>Incirrata</taxon>
        <taxon>Octopodidae</taxon>
        <taxon>Octopus</taxon>
    </lineage>
</organism>
<evidence type="ECO:0000313" key="15">
    <source>
        <dbReference type="RefSeq" id="XP_029634193.1"/>
    </source>
</evidence>
<evidence type="ECO:0000256" key="1">
    <source>
        <dbReference type="ARBA" id="ARBA00004604"/>
    </source>
</evidence>
<feature type="compositionally biased region" description="Acidic residues" evidence="12">
    <location>
        <begin position="547"/>
        <end position="560"/>
    </location>
</feature>
<dbReference type="CDD" id="cd01882">
    <property type="entry name" value="BMS1"/>
    <property type="match status" value="1"/>
</dbReference>
<dbReference type="FunFam" id="3.40.50.300:FF:000105">
    <property type="entry name" value="BMS1 ribosome biogenesis factor"/>
    <property type="match status" value="1"/>
</dbReference>
<keyword evidence="11" id="KW-0175">Coiled coil</keyword>
<evidence type="ECO:0000256" key="6">
    <source>
        <dbReference type="ARBA" id="ARBA00022840"/>
    </source>
</evidence>
<evidence type="ECO:0000256" key="7">
    <source>
        <dbReference type="ARBA" id="ARBA00023134"/>
    </source>
</evidence>
<keyword evidence="7" id="KW-0342">GTP-binding</keyword>
<dbReference type="SMART" id="SM01362">
    <property type="entry name" value="DUF663"/>
    <property type="match status" value="1"/>
</dbReference>
<keyword evidence="4" id="KW-0547">Nucleotide-binding</keyword>
<dbReference type="InterPro" id="IPR039761">
    <property type="entry name" value="Bms1/Tsr1"/>
</dbReference>
<reference evidence="15" key="1">
    <citation type="submission" date="2025-08" db="UniProtKB">
        <authorList>
            <consortium name="RefSeq"/>
        </authorList>
    </citation>
    <scope>IDENTIFICATION</scope>
</reference>
<dbReference type="GO" id="GO:0005524">
    <property type="term" value="F:ATP binding"/>
    <property type="evidence" value="ECO:0007669"/>
    <property type="project" value="UniProtKB-KW"/>
</dbReference>
<dbReference type="InterPro" id="IPR027417">
    <property type="entry name" value="P-loop_NTPase"/>
</dbReference>
<evidence type="ECO:0000256" key="12">
    <source>
        <dbReference type="SAM" id="MobiDB-lite"/>
    </source>
</evidence>
<feature type="compositionally biased region" description="Acidic residues" evidence="12">
    <location>
        <begin position="467"/>
        <end position="497"/>
    </location>
</feature>
<keyword evidence="8" id="KW-0539">Nucleus</keyword>
<dbReference type="GO" id="GO:0032040">
    <property type="term" value="C:small-subunit processome"/>
    <property type="evidence" value="ECO:0007669"/>
    <property type="project" value="UniProtKB-ARBA"/>
</dbReference>
<dbReference type="InterPro" id="IPR012948">
    <property type="entry name" value="AARP2CN"/>
</dbReference>
<gene>
    <name evidence="15" type="primary">LOC115209794</name>
</gene>
<accession>A0A6P7S7V1</accession>
<dbReference type="Gene3D" id="3.40.50.300">
    <property type="entry name" value="P-loop containing nucleotide triphosphate hydrolases"/>
    <property type="match status" value="1"/>
</dbReference>
<dbReference type="SMART" id="SM00785">
    <property type="entry name" value="AARP2CN"/>
    <property type="match status" value="1"/>
</dbReference>
<dbReference type="Pfam" id="PF04950">
    <property type="entry name" value="RIBIOP_C"/>
    <property type="match status" value="1"/>
</dbReference>
<keyword evidence="3" id="KW-0597">Phosphoprotein</keyword>
<dbReference type="Proteomes" id="UP000515154">
    <property type="component" value="Linkage group LG3"/>
</dbReference>
<sequence>MELDEVKKKHHKRQSGLKAEKKKAKLKLEDNRSAQQKNPKAFIVQSARKAHKAVQRAEDIKAKRHHIPIVDRTPIDAPPIIVAIVGPPKVGKTTLLKCIAKKYCHQKLSTIHGPITVLAGKQRRLTLIECNSDINCMIDIAKVADLVLLLVDASFGFEMEIFEFLNICQVHGFPRVMGVLTHLDTFRDGKQMKKIKKRLKTRFWTEIYQGAKLFYLSGVVNEEYQSQEVHNLCRFISIMKFRPLQWKISHPYLLVDRLEDITNRESLRVNPKCDRNVSLYGYLRGTPMKNTTKVHIPGCGDYSVDDVQFLPDPCPTPDISKKRTLNVKERPIYAPMSGVGGIIYDKDAVYIDMDQNDDANKTDEQPNTLLSSLMSVQNTVDKKMSASHFTMFTNAEPIQSLDPIDENELSDDDDNGEEENGEKASAGNSEEDTDSETEEPAAKKAKITKSAKVPREAGAVPSGSSSSDEEDEAEDDEESDDDDDDDEESDDDDDDDNSQERGVEELSFDDSQEKGHLHWKSDLLKKASISFKQRQSEKKNFRKLIYGDDEEESPEDENSDEEKIGGLFKLINKKTAENQSRKNCHNTDSSKLVADKLQDWSLNEVRDQIRDCFITGKKNFGDAAATLLEADDEIFGDFEDLETGETYKGKTENEADKNDDANEDEDDSKTSEEKRMENKLKLKEMFDKSYDNKGDDEFYETWKSEAESQAKLNKEEFTNLPDDVRVQYEGYRPGMYLRIEIKNMPCEFIQHFDPSYPIVIGGIQNIEENIGFVRARFKKHRWYKKILKSRNPVIMSVGWRRFQTLPAYYIQDHNYRNRLLKYTPEHLHCNTMFWGPIVPQGTGILAIETLDNSSPGFCIAATGVVLEADKSNEIVKKLKLTGAPYKIFQKSAFIKDMFNTPLEVAKFTGACLRTVSGVRGQIKKAVKNPPGAFRATFEDKIVMSDIVFVRTWYPVDLPRFYNTVTSLLLSPSEKMSWRGMRTVGQIRKEENVPVPHNSDSFYKKVERKEKPMKPFKIPQDLKQALPFKSTEKNIAPRKVPYKRVAVVKDPKEAKVAKLMKMFRELHKHKEREERMKMRERVDKHRAVLAKEEEKKVQRLKDIKKVVYRRLGKMEKQKEALEEKKMN</sequence>
<dbReference type="GO" id="GO:0030686">
    <property type="term" value="C:90S preribosome"/>
    <property type="evidence" value="ECO:0007669"/>
    <property type="project" value="TreeGrafter"/>
</dbReference>
<feature type="compositionally biased region" description="Basic and acidic residues" evidence="12">
    <location>
        <begin position="645"/>
        <end position="660"/>
    </location>
</feature>
<feature type="region of interest" description="Disordered" evidence="12">
    <location>
        <begin position="643"/>
        <end position="676"/>
    </location>
</feature>
<keyword evidence="6" id="KW-0067">ATP-binding</keyword>
<feature type="coiled-coil region" evidence="11">
    <location>
        <begin position="1074"/>
        <end position="1123"/>
    </location>
</feature>
<comment type="similarity">
    <text evidence="10">Belongs to the TRAFAC class translation factor GTPase superfamily. Bms1-like GTPase family. BMS1 subfamily.</text>
</comment>
<dbReference type="GO" id="GO:0005525">
    <property type="term" value="F:GTP binding"/>
    <property type="evidence" value="ECO:0007669"/>
    <property type="project" value="UniProtKB-KW"/>
</dbReference>
<feature type="region of interest" description="Disordered" evidence="12">
    <location>
        <begin position="1"/>
        <end position="40"/>
    </location>
</feature>
<dbReference type="SUPFAM" id="SSF52540">
    <property type="entry name" value="P-loop containing nucleoside triphosphate hydrolases"/>
    <property type="match status" value="1"/>
</dbReference>
<feature type="compositionally biased region" description="Acidic residues" evidence="12">
    <location>
        <begin position="429"/>
        <end position="439"/>
    </location>
</feature>
<dbReference type="InterPro" id="IPR007034">
    <property type="entry name" value="BMS1_TSR1_C"/>
</dbReference>
<evidence type="ECO:0000313" key="14">
    <source>
        <dbReference type="Proteomes" id="UP000515154"/>
    </source>
</evidence>
<comment type="subcellular location">
    <subcellularLocation>
        <location evidence="1">Nucleus</location>
        <location evidence="1">Nucleolus</location>
    </subcellularLocation>
</comment>
<dbReference type="GO" id="GO:0034511">
    <property type="term" value="F:U3 snoRNA binding"/>
    <property type="evidence" value="ECO:0007669"/>
    <property type="project" value="TreeGrafter"/>
</dbReference>
<feature type="compositionally biased region" description="Acidic residues" evidence="12">
    <location>
        <begin position="403"/>
        <end position="420"/>
    </location>
</feature>
<evidence type="ECO:0000256" key="3">
    <source>
        <dbReference type="ARBA" id="ARBA00022553"/>
    </source>
</evidence>
<dbReference type="GO" id="GO:0003924">
    <property type="term" value="F:GTPase activity"/>
    <property type="evidence" value="ECO:0007669"/>
    <property type="project" value="TreeGrafter"/>
</dbReference>
<evidence type="ECO:0000256" key="2">
    <source>
        <dbReference type="ARBA" id="ARBA00022517"/>
    </source>
</evidence>
<feature type="compositionally biased region" description="Basic residues" evidence="12">
    <location>
        <begin position="8"/>
        <end position="25"/>
    </location>
</feature>
<dbReference type="InterPro" id="IPR030387">
    <property type="entry name" value="G_Bms1/Tsr1_dom"/>
</dbReference>
<protein>
    <submittedName>
        <fullName evidence="15">Ribosome biogenesis protein BMS1 homolog</fullName>
    </submittedName>
</protein>
<evidence type="ECO:0000256" key="9">
    <source>
        <dbReference type="ARBA" id="ARBA00049117"/>
    </source>
</evidence>
<evidence type="ECO:0000256" key="8">
    <source>
        <dbReference type="ARBA" id="ARBA00023242"/>
    </source>
</evidence>
<dbReference type="InterPro" id="IPR037875">
    <property type="entry name" value="Bms1_N"/>
</dbReference>
<dbReference type="GO" id="GO:0000462">
    <property type="term" value="P:maturation of SSU-rRNA from tricistronic rRNA transcript (SSU-rRNA, 5.8S rRNA, LSU-rRNA)"/>
    <property type="evidence" value="ECO:0007669"/>
    <property type="project" value="TreeGrafter"/>
</dbReference>
<feature type="region of interest" description="Disordered" evidence="12">
    <location>
        <begin position="394"/>
        <end position="516"/>
    </location>
</feature>
<evidence type="ECO:0000259" key="13">
    <source>
        <dbReference type="PROSITE" id="PS51714"/>
    </source>
</evidence>
<name>A0A6P7S7V1_9MOLL</name>
<dbReference type="PROSITE" id="PS51714">
    <property type="entry name" value="G_BMS1"/>
    <property type="match status" value="1"/>
</dbReference>
<keyword evidence="14" id="KW-1185">Reference proteome</keyword>
<dbReference type="PANTHER" id="PTHR12858">
    <property type="entry name" value="RIBOSOME BIOGENESIS PROTEIN"/>
    <property type="match status" value="1"/>
</dbReference>
<feature type="region of interest" description="Disordered" evidence="12">
    <location>
        <begin position="532"/>
        <end position="564"/>
    </location>
</feature>
<feature type="domain" description="Bms1-type G" evidence="13">
    <location>
        <begin position="77"/>
        <end position="242"/>
    </location>
</feature>
<dbReference type="RefSeq" id="XP_029634193.1">
    <property type="nucleotide sequence ID" value="XM_029778333.2"/>
</dbReference>
<dbReference type="KEGG" id="osn:115209794"/>
<comment type="catalytic activity">
    <reaction evidence="9">
        <text>GTP + H2O = GDP + phosphate + H(+)</text>
        <dbReference type="Rhea" id="RHEA:19669"/>
        <dbReference type="ChEBI" id="CHEBI:15377"/>
        <dbReference type="ChEBI" id="CHEBI:15378"/>
        <dbReference type="ChEBI" id="CHEBI:37565"/>
        <dbReference type="ChEBI" id="CHEBI:43474"/>
        <dbReference type="ChEBI" id="CHEBI:58189"/>
    </reaction>
    <physiologicalReaction direction="left-to-right" evidence="9">
        <dbReference type="Rhea" id="RHEA:19670"/>
    </physiologicalReaction>
</comment>
<dbReference type="PANTHER" id="PTHR12858:SF2">
    <property type="entry name" value="RIBOSOME BIOGENESIS PROTEIN BMS1 HOMOLOG"/>
    <property type="match status" value="1"/>
</dbReference>
<dbReference type="AlphaFoldDB" id="A0A6P7S7V1"/>